<evidence type="ECO:0000256" key="2">
    <source>
        <dbReference type="ARBA" id="ARBA00008821"/>
    </source>
</evidence>
<evidence type="ECO:0000256" key="1">
    <source>
        <dbReference type="ARBA" id="ARBA00004141"/>
    </source>
</evidence>
<dbReference type="Pfam" id="PF00860">
    <property type="entry name" value="Xan_ur_permease"/>
    <property type="match status" value="1"/>
</dbReference>
<keyword evidence="4 6" id="KW-1133">Transmembrane helix</keyword>
<protein>
    <recommendedName>
        <fullName evidence="9">Solute carrier family 23 member 2</fullName>
    </recommendedName>
</protein>
<feature type="transmembrane region" description="Helical" evidence="6">
    <location>
        <begin position="242"/>
        <end position="259"/>
    </location>
</feature>
<reference evidence="7" key="1">
    <citation type="journal article" date="2023" name="Mol. Biol. Evol.">
        <title>Third-Generation Sequencing Reveals the Adaptive Role of the Epigenome in Three Deep-Sea Polychaetes.</title>
        <authorList>
            <person name="Perez M."/>
            <person name="Aroh O."/>
            <person name="Sun Y."/>
            <person name="Lan Y."/>
            <person name="Juniper S.K."/>
            <person name="Young C.R."/>
            <person name="Angers B."/>
            <person name="Qian P.Y."/>
        </authorList>
    </citation>
    <scope>NUCLEOTIDE SEQUENCE</scope>
    <source>
        <strain evidence="7">R07B-5</strain>
    </source>
</reference>
<name>A0AAD9UKC1_RIDPI</name>
<evidence type="ECO:0000313" key="8">
    <source>
        <dbReference type="Proteomes" id="UP001209878"/>
    </source>
</evidence>
<keyword evidence="5 6" id="KW-0472">Membrane</keyword>
<comment type="subcellular location">
    <subcellularLocation>
        <location evidence="1">Membrane</location>
        <topology evidence="1">Multi-pass membrane protein</topology>
    </subcellularLocation>
</comment>
<evidence type="ECO:0000256" key="6">
    <source>
        <dbReference type="SAM" id="Phobius"/>
    </source>
</evidence>
<evidence type="ECO:0000313" key="7">
    <source>
        <dbReference type="EMBL" id="KAK2192536.1"/>
    </source>
</evidence>
<evidence type="ECO:0000256" key="5">
    <source>
        <dbReference type="ARBA" id="ARBA00023136"/>
    </source>
</evidence>
<dbReference type="Proteomes" id="UP001209878">
    <property type="component" value="Unassembled WGS sequence"/>
</dbReference>
<feature type="transmembrane region" description="Helical" evidence="6">
    <location>
        <begin position="285"/>
        <end position="307"/>
    </location>
</feature>
<feature type="transmembrane region" description="Helical" evidence="6">
    <location>
        <begin position="518"/>
        <end position="541"/>
    </location>
</feature>
<evidence type="ECO:0000256" key="4">
    <source>
        <dbReference type="ARBA" id="ARBA00022989"/>
    </source>
</evidence>
<comment type="caution">
    <text evidence="7">The sequence shown here is derived from an EMBL/GenBank/DDBJ whole genome shotgun (WGS) entry which is preliminary data.</text>
</comment>
<sequence length="645" mass="71363">MTTDVEETLCLPKEVSTDIQCEKPSVKKTHNAAGDPEEASRIWRKDEVEVHYRIEETPPIHFTILFALQHYMSMFVSSLTIPILLAPAMCMEEDNVGKSEIIGTLFVTSGIITLMQNIIGVRLPIVQAGTFALLVPTLAYLKLPQWECPTNIISAENLPVNASTADYIITGSAEHREVWMTRLREVQGAILVASLIEVFMGLTGIVGVLLRYIGPLSICPTIGLLGLSLFKSAGEFAAKQWWICILTIALMILFSQYMGNVQIPCMSYSRQRGCGWEFYPLLKMFPVIFAIVITWVLSIILTATNVFPDDPTKWGYQARTDLRTNVIFTSPWFRFPYPGQWGWPTVSVSAVFALASGIIATTIESIGDYHACAKVAGAPPPPLHAVNRGILVEGLGSFLDGMFGTGNGTTSTSINVGVIGITKVGSRHVVMLSAVFMIVFGVFTKFGALFVTIPDPVIAGTFFILFGMIVAVGLSNLQYVDLNSSRNLFIIGFSFFTGLTVPHWVGAHPKSFNTGSQVFDNVCVVLLSTSMFVGGMTGFIFDNTIPGTQKERGLEHWQKTREAATALTRDHELEHQLSVIYDLPYGMAWIRRHPFLRRFPFSPTFRMRVVENNGVTSQERPILESEKIDMNDRNDVKNSDSVTSL</sequence>
<keyword evidence="8" id="KW-1185">Reference proteome</keyword>
<feature type="transmembrane region" description="Helical" evidence="6">
    <location>
        <begin position="186"/>
        <end position="206"/>
    </location>
</feature>
<feature type="transmembrane region" description="Helical" evidence="6">
    <location>
        <begin position="71"/>
        <end position="89"/>
    </location>
</feature>
<gene>
    <name evidence="7" type="ORF">NP493_28g06024</name>
</gene>
<feature type="transmembrane region" description="Helical" evidence="6">
    <location>
        <begin position="429"/>
        <end position="451"/>
    </location>
</feature>
<feature type="transmembrane region" description="Helical" evidence="6">
    <location>
        <begin position="457"/>
        <end position="476"/>
    </location>
</feature>
<comment type="similarity">
    <text evidence="2">Belongs to the nucleobase:cation symporter-2 (NCS2) (TC 2.A.40) family.</text>
</comment>
<feature type="transmembrane region" description="Helical" evidence="6">
    <location>
        <begin position="101"/>
        <end position="119"/>
    </location>
</feature>
<dbReference type="GO" id="GO:0022857">
    <property type="term" value="F:transmembrane transporter activity"/>
    <property type="evidence" value="ECO:0007669"/>
    <property type="project" value="InterPro"/>
</dbReference>
<accession>A0AAD9UKC1</accession>
<proteinExistence type="inferred from homology"/>
<dbReference type="EMBL" id="JAODUO010000028">
    <property type="protein sequence ID" value="KAK2192536.1"/>
    <property type="molecule type" value="Genomic_DNA"/>
</dbReference>
<evidence type="ECO:0008006" key="9">
    <source>
        <dbReference type="Google" id="ProtNLM"/>
    </source>
</evidence>
<feature type="transmembrane region" description="Helical" evidence="6">
    <location>
        <begin position="488"/>
        <end position="506"/>
    </location>
</feature>
<dbReference type="InterPro" id="IPR006043">
    <property type="entry name" value="NCS2"/>
</dbReference>
<dbReference type="AlphaFoldDB" id="A0AAD9UKC1"/>
<organism evidence="7 8">
    <name type="scientific">Ridgeia piscesae</name>
    <name type="common">Tubeworm</name>
    <dbReference type="NCBI Taxonomy" id="27915"/>
    <lineage>
        <taxon>Eukaryota</taxon>
        <taxon>Metazoa</taxon>
        <taxon>Spiralia</taxon>
        <taxon>Lophotrochozoa</taxon>
        <taxon>Annelida</taxon>
        <taxon>Polychaeta</taxon>
        <taxon>Sedentaria</taxon>
        <taxon>Canalipalpata</taxon>
        <taxon>Sabellida</taxon>
        <taxon>Siboglinidae</taxon>
        <taxon>Ridgeia</taxon>
    </lineage>
</organism>
<dbReference type="PANTHER" id="PTHR11119">
    <property type="entry name" value="XANTHINE-URACIL / VITAMIN C PERMEASE FAMILY MEMBER"/>
    <property type="match status" value="1"/>
</dbReference>
<dbReference type="GO" id="GO:0016020">
    <property type="term" value="C:membrane"/>
    <property type="evidence" value="ECO:0007669"/>
    <property type="project" value="UniProtKB-SubCell"/>
</dbReference>
<evidence type="ECO:0000256" key="3">
    <source>
        <dbReference type="ARBA" id="ARBA00022692"/>
    </source>
</evidence>
<keyword evidence="3 6" id="KW-0812">Transmembrane</keyword>